<keyword evidence="2" id="KW-1185">Reference proteome</keyword>
<protein>
    <recommendedName>
        <fullName evidence="3">SPOR domain-containing protein</fullName>
    </recommendedName>
</protein>
<dbReference type="EMBL" id="CP113797">
    <property type="protein sequence ID" value="WAL59497.1"/>
    <property type="molecule type" value="Genomic_DNA"/>
</dbReference>
<dbReference type="AlphaFoldDB" id="A0A9E8ZB08"/>
<dbReference type="KEGG" id="tsin:OXH18_20335"/>
<dbReference type="RefSeq" id="WP_268609292.1">
    <property type="nucleotide sequence ID" value="NZ_CP113797.1"/>
</dbReference>
<accession>A0A9E8ZB08</accession>
<dbReference type="Proteomes" id="UP001163152">
    <property type="component" value="Chromosome"/>
</dbReference>
<organism evidence="1 2">
    <name type="scientific">Thermocoleostomius sinensis A174</name>
    <dbReference type="NCBI Taxonomy" id="2016057"/>
    <lineage>
        <taxon>Bacteria</taxon>
        <taxon>Bacillati</taxon>
        <taxon>Cyanobacteriota</taxon>
        <taxon>Cyanophyceae</taxon>
        <taxon>Oculatellales</taxon>
        <taxon>Oculatellaceae</taxon>
        <taxon>Thermocoleostomius</taxon>
    </lineage>
</organism>
<evidence type="ECO:0008006" key="3">
    <source>
        <dbReference type="Google" id="ProtNLM"/>
    </source>
</evidence>
<gene>
    <name evidence="1" type="ORF">OXH18_20335</name>
</gene>
<sequence>MTYRERITPWVVVRLLPNMQRVVIGRFHRRSDAEGHLRFLRQQIPDETFAIIFDCPPSNL</sequence>
<reference evidence="1" key="1">
    <citation type="submission" date="2022-12" db="EMBL/GenBank/DDBJ databases">
        <title>Polyphasic identification of a Novel Hot-Spring Cyanobacterium Ocullathermofonsia sinensis gen nov. sp. nov. and Genomic Insights on its Adaptations to the Thermal Habitat.</title>
        <authorList>
            <person name="Daroch M."/>
            <person name="Tang J."/>
            <person name="Jiang Y."/>
        </authorList>
    </citation>
    <scope>NUCLEOTIDE SEQUENCE</scope>
    <source>
        <strain evidence="1">PKUAC-SCTA174</strain>
    </source>
</reference>
<proteinExistence type="predicted"/>
<evidence type="ECO:0000313" key="1">
    <source>
        <dbReference type="EMBL" id="WAL59497.1"/>
    </source>
</evidence>
<evidence type="ECO:0000313" key="2">
    <source>
        <dbReference type="Proteomes" id="UP001163152"/>
    </source>
</evidence>
<name>A0A9E8ZB08_9CYAN</name>